<dbReference type="InterPro" id="IPR013976">
    <property type="entry name" value="HDOD"/>
</dbReference>
<gene>
    <name evidence="2" type="ORF">LPB072_04680</name>
    <name evidence="3" type="ORF">LPB72_14930</name>
</gene>
<proteinExistence type="predicted"/>
<protein>
    <recommendedName>
        <fullName evidence="1">HDOD domain-containing protein</fullName>
    </recommendedName>
</protein>
<evidence type="ECO:0000313" key="4">
    <source>
        <dbReference type="Proteomes" id="UP000185657"/>
    </source>
</evidence>
<dbReference type="EMBL" id="LVWD01000026">
    <property type="protein sequence ID" value="OAD41198.1"/>
    <property type="molecule type" value="Genomic_DNA"/>
</dbReference>
<dbReference type="Proteomes" id="UP000185680">
    <property type="component" value="Chromosome"/>
</dbReference>
<dbReference type="Gene3D" id="1.10.3210.10">
    <property type="entry name" value="Hypothetical protein af1432"/>
    <property type="match status" value="1"/>
</dbReference>
<organism evidence="2 5">
    <name type="scientific">Hydrogenophaga crassostreae</name>
    <dbReference type="NCBI Taxonomy" id="1763535"/>
    <lineage>
        <taxon>Bacteria</taxon>
        <taxon>Pseudomonadati</taxon>
        <taxon>Pseudomonadota</taxon>
        <taxon>Betaproteobacteria</taxon>
        <taxon>Burkholderiales</taxon>
        <taxon>Comamonadaceae</taxon>
        <taxon>Hydrogenophaga</taxon>
    </lineage>
</organism>
<dbReference type="AlphaFoldDB" id="A0A167HH87"/>
<name>A0A167HH87_9BURK</name>
<sequence>MSDTILDSVALAYQPIWNRDRCLAAVRVGVLAVQPDAVDGAHLLQAIGEDWPAAAPLLSLSFSSTQLRDEALASAPVDNTWIEVPSAPFIAPAGLERLTLAVRRGHHLLRQAPLASVRNEQIAPLGVRSLLRPSPEEALEAMRCHGAGEGAENTPLLPGQIYEGIAGRGLAAICLDDAGAFGLAGWPDDDVLHSWRGRQLIGARSVIEECRQAIESDCSIDQLERYVRQDPVLVYRLLILVNSPAVGTAREIETLRHAIMMLGFGALKQWLGEQLAGSETDIELHPVRFAQVMRARLAQHMLDSGSEEELRAEVYLTALFAQLDQLMQQPLGPLLHKLPLTGRLLDALLRKAGPYVSLLEVARAQGDFDHLHMLPAVCHAHDITLEHANRSLLRMLASSRDQTHPPRDHPWAMDRD</sequence>
<evidence type="ECO:0000313" key="5">
    <source>
        <dbReference type="Proteomes" id="UP000185680"/>
    </source>
</evidence>
<dbReference type="KEGG" id="hyl:LPB072_04680"/>
<evidence type="ECO:0000313" key="2">
    <source>
        <dbReference type="EMBL" id="AOW12252.1"/>
    </source>
</evidence>
<dbReference type="PROSITE" id="PS51833">
    <property type="entry name" value="HDOD"/>
    <property type="match status" value="1"/>
</dbReference>
<dbReference type="RefSeq" id="WP_066092254.1">
    <property type="nucleotide sequence ID" value="NZ_CP017476.1"/>
</dbReference>
<dbReference type="Pfam" id="PF08668">
    <property type="entry name" value="HDOD"/>
    <property type="match status" value="1"/>
</dbReference>
<dbReference type="EMBL" id="CP017476">
    <property type="protein sequence ID" value="AOW12252.1"/>
    <property type="molecule type" value="Genomic_DNA"/>
</dbReference>
<dbReference type="SUPFAM" id="SSF109604">
    <property type="entry name" value="HD-domain/PDEase-like"/>
    <property type="match status" value="1"/>
</dbReference>
<keyword evidence="4" id="KW-1185">Reference proteome</keyword>
<dbReference type="STRING" id="1763535.LPB072_04680"/>
<reference evidence="2 5" key="2">
    <citation type="submission" date="2016-10" db="EMBL/GenBank/DDBJ databases">
        <title>Hydorgenophaga sp. LPB0072 isolated from gastropod.</title>
        <authorList>
            <person name="Kim E."/>
            <person name="Yi H."/>
        </authorList>
    </citation>
    <scope>NUCLEOTIDE SEQUENCE [LARGE SCALE GENOMIC DNA]</scope>
    <source>
        <strain evidence="2 5">LPB0072</strain>
    </source>
</reference>
<dbReference type="PANTHER" id="PTHR33525:SF4">
    <property type="entry name" value="CYCLIC DI-GMP PHOSPHODIESTERASE CDGJ"/>
    <property type="match status" value="1"/>
</dbReference>
<dbReference type="Proteomes" id="UP000185657">
    <property type="component" value="Unassembled WGS sequence"/>
</dbReference>
<evidence type="ECO:0000259" key="1">
    <source>
        <dbReference type="PROSITE" id="PS51833"/>
    </source>
</evidence>
<dbReference type="InterPro" id="IPR052340">
    <property type="entry name" value="RNase_Y/CdgJ"/>
</dbReference>
<accession>A0A167HH87</accession>
<feature type="domain" description="HDOD" evidence="1">
    <location>
        <begin position="200"/>
        <end position="387"/>
    </location>
</feature>
<dbReference type="OrthoDB" id="9804751at2"/>
<evidence type="ECO:0000313" key="3">
    <source>
        <dbReference type="EMBL" id="OAD41198.1"/>
    </source>
</evidence>
<dbReference type="PANTHER" id="PTHR33525">
    <property type="match status" value="1"/>
</dbReference>
<reference evidence="3 4" key="1">
    <citation type="submission" date="2016-02" db="EMBL/GenBank/DDBJ databases">
        <title>Draft genome sequence of Hydrogenophaga sp. LPB0072.</title>
        <authorList>
            <person name="Shin S.-K."/>
            <person name="Yi H."/>
        </authorList>
    </citation>
    <scope>NUCLEOTIDE SEQUENCE [LARGE SCALE GENOMIC DNA]</scope>
    <source>
        <strain evidence="3 4">LPB0072</strain>
    </source>
</reference>